<keyword evidence="3" id="KW-1185">Reference proteome</keyword>
<evidence type="ECO:0000256" key="1">
    <source>
        <dbReference type="SAM" id="MobiDB-lite"/>
    </source>
</evidence>
<proteinExistence type="predicted"/>
<comment type="caution">
    <text evidence="2">The sequence shown here is derived from an EMBL/GenBank/DDBJ whole genome shotgun (WGS) entry which is preliminary data.</text>
</comment>
<evidence type="ECO:0000313" key="2">
    <source>
        <dbReference type="EMBL" id="KAD3068343.1"/>
    </source>
</evidence>
<sequence>MEQELAGGEFWLPPEFLNEEDILKDFSTGKSNSGIPTGGFNKATSCFYGPNSTLGSPVESVLGSTETESDEEDYLNGLSLKFANTSFHENNHSKSIRVMAGSPQSTLCGCKHGSSRASPNCPSPPAMATEAYRNQTSWDLLHAAAGELARMRMVEEAASRYYNPTKNYLVSKPLLEIGTPDRHHQQLQVAQFQKLKQQQIAKQQYLQMMLQSRTRNDAGNGRPVPLQQPQQRRSGMRAVFLGNPTTKRGSTGTGVFLPRQTGAPVEQVKKRGCSTVLLPDRVVHALNLNLETVEAESKLQSRCNGGCRDDVPSKHDDGPAEAKHSAAATSGSNAGAPATSRMDVLKEESSGS</sequence>
<feature type="compositionally biased region" description="Basic and acidic residues" evidence="1">
    <location>
        <begin position="307"/>
        <end position="324"/>
    </location>
</feature>
<name>A0A5N6M5X6_9ASTR</name>
<dbReference type="PANTHER" id="PTHR33356">
    <property type="entry name" value="TIP41-LIKE PROTEIN"/>
    <property type="match status" value="1"/>
</dbReference>
<feature type="compositionally biased region" description="Basic and acidic residues" evidence="1">
    <location>
        <begin position="343"/>
        <end position="352"/>
    </location>
</feature>
<reference evidence="2 3" key="1">
    <citation type="submission" date="2019-05" db="EMBL/GenBank/DDBJ databases">
        <title>Mikania micrantha, genome provides insights into the molecular mechanism of rapid growth.</title>
        <authorList>
            <person name="Liu B."/>
        </authorList>
    </citation>
    <scope>NUCLEOTIDE SEQUENCE [LARGE SCALE GENOMIC DNA]</scope>
    <source>
        <strain evidence="2">NLD-2019</strain>
        <tissue evidence="2">Leaf</tissue>
    </source>
</reference>
<dbReference type="Proteomes" id="UP000326396">
    <property type="component" value="Linkage Group LG7"/>
</dbReference>
<dbReference type="OrthoDB" id="747893at2759"/>
<feature type="region of interest" description="Disordered" evidence="1">
    <location>
        <begin position="299"/>
        <end position="352"/>
    </location>
</feature>
<evidence type="ECO:0000313" key="3">
    <source>
        <dbReference type="Proteomes" id="UP000326396"/>
    </source>
</evidence>
<organism evidence="2 3">
    <name type="scientific">Mikania micrantha</name>
    <name type="common">bitter vine</name>
    <dbReference type="NCBI Taxonomy" id="192012"/>
    <lineage>
        <taxon>Eukaryota</taxon>
        <taxon>Viridiplantae</taxon>
        <taxon>Streptophyta</taxon>
        <taxon>Embryophyta</taxon>
        <taxon>Tracheophyta</taxon>
        <taxon>Spermatophyta</taxon>
        <taxon>Magnoliopsida</taxon>
        <taxon>eudicotyledons</taxon>
        <taxon>Gunneridae</taxon>
        <taxon>Pentapetalae</taxon>
        <taxon>asterids</taxon>
        <taxon>campanulids</taxon>
        <taxon>Asterales</taxon>
        <taxon>Asteraceae</taxon>
        <taxon>Asteroideae</taxon>
        <taxon>Heliantheae alliance</taxon>
        <taxon>Eupatorieae</taxon>
        <taxon>Mikania</taxon>
    </lineage>
</organism>
<accession>A0A5N6M5X6</accession>
<dbReference type="AlphaFoldDB" id="A0A5N6M5X6"/>
<dbReference type="EMBL" id="SZYD01000017">
    <property type="protein sequence ID" value="KAD3068343.1"/>
    <property type="molecule type" value="Genomic_DNA"/>
</dbReference>
<feature type="compositionally biased region" description="Low complexity" evidence="1">
    <location>
        <begin position="325"/>
        <end position="340"/>
    </location>
</feature>
<gene>
    <name evidence="2" type="ORF">E3N88_36223</name>
</gene>
<dbReference type="PANTHER" id="PTHR33356:SF36">
    <property type="entry name" value="DUF4005 DOMAIN-CONTAINING PROTEIN"/>
    <property type="match status" value="1"/>
</dbReference>
<protein>
    <submittedName>
        <fullName evidence="2">Uncharacterized protein</fullName>
    </submittedName>
</protein>